<dbReference type="RefSeq" id="WP_237865965.1">
    <property type="nucleotide sequence ID" value="NZ_JAKLTY010000027.1"/>
</dbReference>
<evidence type="ECO:0000256" key="7">
    <source>
        <dbReference type="ARBA" id="ARBA00023004"/>
    </source>
</evidence>
<dbReference type="InterPro" id="IPR050584">
    <property type="entry name" value="Cholesterol_7-desaturase"/>
</dbReference>
<evidence type="ECO:0000313" key="14">
    <source>
        <dbReference type="Proteomes" id="UP001139054"/>
    </source>
</evidence>
<keyword evidence="3" id="KW-0001">2Fe-2S</keyword>
<name>A0A9X1RII7_9BRAD</name>
<feature type="domain" description="Rieske" evidence="10">
    <location>
        <begin position="8"/>
        <end position="108"/>
    </location>
</feature>
<dbReference type="Proteomes" id="UP001139054">
    <property type="component" value="Unassembled WGS sequence"/>
</dbReference>
<evidence type="ECO:0000256" key="9">
    <source>
        <dbReference type="ARBA" id="ARBA00023136"/>
    </source>
</evidence>
<keyword evidence="2" id="KW-0812">Transmembrane</keyword>
<dbReference type="Gene3D" id="2.102.10.10">
    <property type="entry name" value="Rieske [2Fe-2S] iron-sulphur domain"/>
    <property type="match status" value="1"/>
</dbReference>
<evidence type="ECO:0000256" key="8">
    <source>
        <dbReference type="ARBA" id="ARBA00023014"/>
    </source>
</evidence>
<dbReference type="PANTHER" id="PTHR21266">
    <property type="entry name" value="IRON-SULFUR DOMAIN CONTAINING PROTEIN"/>
    <property type="match status" value="1"/>
</dbReference>
<keyword evidence="6" id="KW-0560">Oxidoreductase</keyword>
<dbReference type="GO" id="GO:0016020">
    <property type="term" value="C:membrane"/>
    <property type="evidence" value="ECO:0007669"/>
    <property type="project" value="UniProtKB-SubCell"/>
</dbReference>
<dbReference type="AlphaFoldDB" id="A0A9X1RII7"/>
<comment type="subcellular location">
    <subcellularLocation>
        <location evidence="1">Membrane</location>
    </subcellularLocation>
</comment>
<dbReference type="GO" id="GO:0005737">
    <property type="term" value="C:cytoplasm"/>
    <property type="evidence" value="ECO:0007669"/>
    <property type="project" value="TreeGrafter"/>
</dbReference>
<reference evidence="11" key="1">
    <citation type="submission" date="2022-01" db="EMBL/GenBank/DDBJ databases">
        <title>Genome sequnece data of strain Bradyrhizobium sp. nov.</title>
        <authorList>
            <person name="Zhang J."/>
        </authorList>
    </citation>
    <scope>NUCLEOTIDE SEQUENCE</scope>
    <source>
        <strain evidence="12">WYCCWR 12774</strain>
        <strain evidence="11">WYCCWR 13023</strain>
    </source>
</reference>
<keyword evidence="8" id="KW-0411">Iron-sulfur</keyword>
<dbReference type="GO" id="GO:0046872">
    <property type="term" value="F:metal ion binding"/>
    <property type="evidence" value="ECO:0007669"/>
    <property type="project" value="UniProtKB-KW"/>
</dbReference>
<keyword evidence="13" id="KW-1185">Reference proteome</keyword>
<dbReference type="PANTHER" id="PTHR21266:SF32">
    <property type="entry name" value="CHOLESTEROL 7-DESATURASE NVD"/>
    <property type="match status" value="1"/>
</dbReference>
<accession>A0A9X1RII7</accession>
<dbReference type="GO" id="GO:0016491">
    <property type="term" value="F:oxidoreductase activity"/>
    <property type="evidence" value="ECO:0007669"/>
    <property type="project" value="UniProtKB-KW"/>
</dbReference>
<dbReference type="EMBL" id="JAKLUA010000007">
    <property type="protein sequence ID" value="MCG2669886.1"/>
    <property type="molecule type" value="Genomic_DNA"/>
</dbReference>
<keyword evidence="4" id="KW-0479">Metal-binding</keyword>
<evidence type="ECO:0000256" key="1">
    <source>
        <dbReference type="ARBA" id="ARBA00004370"/>
    </source>
</evidence>
<dbReference type="Pfam" id="PF19112">
    <property type="entry name" value="VanA_C"/>
    <property type="match status" value="1"/>
</dbReference>
<gene>
    <name evidence="12" type="ORF">L6637_23250</name>
    <name evidence="11" type="ORF">L6654_32185</name>
</gene>
<keyword evidence="9" id="KW-0472">Membrane</keyword>
<dbReference type="Gene3D" id="3.90.380.10">
    <property type="entry name" value="Naphthalene 1,2-dioxygenase Alpha Subunit, Chain A, domain 1"/>
    <property type="match status" value="1"/>
</dbReference>
<evidence type="ECO:0000313" key="11">
    <source>
        <dbReference type="EMBL" id="MCG2631299.1"/>
    </source>
</evidence>
<dbReference type="InterPro" id="IPR017941">
    <property type="entry name" value="Rieske_2Fe-2S"/>
</dbReference>
<dbReference type="Pfam" id="PF00355">
    <property type="entry name" value="Rieske"/>
    <property type="match status" value="1"/>
</dbReference>
<dbReference type="EMBL" id="JAKLTY010000027">
    <property type="protein sequence ID" value="MCG2631299.1"/>
    <property type="molecule type" value="Genomic_DNA"/>
</dbReference>
<dbReference type="Proteomes" id="UP001139012">
    <property type="component" value="Unassembled WGS sequence"/>
</dbReference>
<evidence type="ECO:0000313" key="12">
    <source>
        <dbReference type="EMBL" id="MCG2669886.1"/>
    </source>
</evidence>
<keyword evidence="5" id="KW-1133">Transmembrane helix</keyword>
<evidence type="ECO:0000256" key="5">
    <source>
        <dbReference type="ARBA" id="ARBA00022989"/>
    </source>
</evidence>
<dbReference type="GO" id="GO:0051537">
    <property type="term" value="F:2 iron, 2 sulfur cluster binding"/>
    <property type="evidence" value="ECO:0007669"/>
    <property type="project" value="UniProtKB-KW"/>
</dbReference>
<evidence type="ECO:0000256" key="4">
    <source>
        <dbReference type="ARBA" id="ARBA00022723"/>
    </source>
</evidence>
<protein>
    <submittedName>
        <fullName evidence="11">Rieske 2Fe-2S domain-containing protein</fullName>
    </submittedName>
</protein>
<comment type="caution">
    <text evidence="11">The sequence shown here is derived from an EMBL/GenBank/DDBJ whole genome shotgun (WGS) entry which is preliminary data.</text>
</comment>
<organism evidence="11 14">
    <name type="scientific">Bradyrhizobium zhengyangense</name>
    <dbReference type="NCBI Taxonomy" id="2911009"/>
    <lineage>
        <taxon>Bacteria</taxon>
        <taxon>Pseudomonadati</taxon>
        <taxon>Pseudomonadota</taxon>
        <taxon>Alphaproteobacteria</taxon>
        <taxon>Hyphomicrobiales</taxon>
        <taxon>Nitrobacteraceae</taxon>
        <taxon>Bradyrhizobium</taxon>
    </lineage>
</organism>
<dbReference type="SUPFAM" id="SSF50022">
    <property type="entry name" value="ISP domain"/>
    <property type="match status" value="1"/>
</dbReference>
<proteinExistence type="predicted"/>
<evidence type="ECO:0000256" key="6">
    <source>
        <dbReference type="ARBA" id="ARBA00023002"/>
    </source>
</evidence>
<dbReference type="PROSITE" id="PS51296">
    <property type="entry name" value="RIESKE"/>
    <property type="match status" value="1"/>
</dbReference>
<dbReference type="InterPro" id="IPR044043">
    <property type="entry name" value="VanA_C_cat"/>
</dbReference>
<dbReference type="InterPro" id="IPR036922">
    <property type="entry name" value="Rieske_2Fe-2S_sf"/>
</dbReference>
<evidence type="ECO:0000313" key="13">
    <source>
        <dbReference type="Proteomes" id="UP001139012"/>
    </source>
</evidence>
<sequence length="327" mass="36180">MTDRASTWHAVALSRKVGTRPHRVMLDGQPFVLFRSGKALHCLTDRCPHRFAPLSQGRVIDDAIECPYHGWRFDGGGRCRSMPGLLEQTPTIAVPAHAVREQNGLIYISPGDQRGEPYAGVLSGPGTVSSVVENRVRSTLLDVAENILDATHTHFTHSGLLRGLSSRRWKVKVSVTGGDGWVEARYEGEPRQEGLISRLLEGERSISVGRFVAPGIAELEFWGRDRINLSTTFHLRQEDDDHVRGFGVLAGPMQGGLGYIKAMLFKPLFMIALRQDQRILTAARDNKPPGARPVICRLDVLRPSIESILRGERPAVADAPFDIIMEL</sequence>
<evidence type="ECO:0000256" key="2">
    <source>
        <dbReference type="ARBA" id="ARBA00022692"/>
    </source>
</evidence>
<dbReference type="SUPFAM" id="SSF55961">
    <property type="entry name" value="Bet v1-like"/>
    <property type="match status" value="1"/>
</dbReference>
<keyword evidence="7" id="KW-0408">Iron</keyword>
<evidence type="ECO:0000259" key="10">
    <source>
        <dbReference type="PROSITE" id="PS51296"/>
    </source>
</evidence>
<evidence type="ECO:0000256" key="3">
    <source>
        <dbReference type="ARBA" id="ARBA00022714"/>
    </source>
</evidence>